<evidence type="ECO:0000256" key="1">
    <source>
        <dbReference type="ARBA" id="ARBA00022448"/>
    </source>
</evidence>
<keyword evidence="1" id="KW-0813">Transport</keyword>
<evidence type="ECO:0000256" key="4">
    <source>
        <dbReference type="ARBA" id="ARBA00022982"/>
    </source>
</evidence>
<keyword evidence="7" id="KW-0732">Signal</keyword>
<dbReference type="GO" id="GO:0046872">
    <property type="term" value="F:metal ion binding"/>
    <property type="evidence" value="ECO:0007669"/>
    <property type="project" value="UniProtKB-KW"/>
</dbReference>
<feature type="domain" description="Cytochrome c" evidence="8">
    <location>
        <begin position="28"/>
        <end position="129"/>
    </location>
</feature>
<organism evidence="9 10">
    <name type="scientific">Lysobacter enzymogenes</name>
    <dbReference type="NCBI Taxonomy" id="69"/>
    <lineage>
        <taxon>Bacteria</taxon>
        <taxon>Pseudomonadati</taxon>
        <taxon>Pseudomonadota</taxon>
        <taxon>Gammaproteobacteria</taxon>
        <taxon>Lysobacterales</taxon>
        <taxon>Lysobacteraceae</taxon>
        <taxon>Lysobacter</taxon>
    </lineage>
</organism>
<evidence type="ECO:0000256" key="3">
    <source>
        <dbReference type="ARBA" id="ARBA00022723"/>
    </source>
</evidence>
<proteinExistence type="predicted"/>
<feature type="chain" id="PRO_5018111913" evidence="7">
    <location>
        <begin position="30"/>
        <end position="129"/>
    </location>
</feature>
<keyword evidence="2 6" id="KW-0349">Heme</keyword>
<evidence type="ECO:0000256" key="6">
    <source>
        <dbReference type="PROSITE-ProRule" id="PRU00433"/>
    </source>
</evidence>
<dbReference type="Proteomes" id="UP000275910">
    <property type="component" value="Unassembled WGS sequence"/>
</dbReference>
<dbReference type="RefSeq" id="WP_123647407.1">
    <property type="nucleotide sequence ID" value="NZ_RCTY01000024.1"/>
</dbReference>
<reference evidence="9 10" key="1">
    <citation type="submission" date="2018-10" db="EMBL/GenBank/DDBJ databases">
        <title>The genome of Lysobacter enzymogenes OH11.</title>
        <authorList>
            <person name="Liu F."/>
            <person name="Zhao Y."/>
            <person name="Qian G."/>
            <person name="Chen Y."/>
            <person name="Xu H."/>
        </authorList>
    </citation>
    <scope>NUCLEOTIDE SEQUENCE [LARGE SCALE GENOMIC DNA]</scope>
    <source>
        <strain evidence="9 10">OH11</strain>
    </source>
</reference>
<name>A0A3N2RHP3_LYSEN</name>
<dbReference type="GO" id="GO:0020037">
    <property type="term" value="F:heme binding"/>
    <property type="evidence" value="ECO:0007669"/>
    <property type="project" value="InterPro"/>
</dbReference>
<dbReference type="PROSITE" id="PS51007">
    <property type="entry name" value="CYTC"/>
    <property type="match status" value="1"/>
</dbReference>
<dbReference type="InterPro" id="IPR036909">
    <property type="entry name" value="Cyt_c-like_dom_sf"/>
</dbReference>
<protein>
    <submittedName>
        <fullName evidence="9">Cytochrome c family protein</fullName>
    </submittedName>
</protein>
<evidence type="ECO:0000256" key="2">
    <source>
        <dbReference type="ARBA" id="ARBA00022617"/>
    </source>
</evidence>
<keyword evidence="4" id="KW-0249">Electron transport</keyword>
<dbReference type="AlphaFoldDB" id="A0A3N2RHP3"/>
<feature type="signal peptide" evidence="7">
    <location>
        <begin position="1"/>
        <end position="29"/>
    </location>
</feature>
<evidence type="ECO:0000256" key="5">
    <source>
        <dbReference type="ARBA" id="ARBA00023004"/>
    </source>
</evidence>
<sequence length="129" mass="13660">MSLRKPPARSSAPRWAAALLLAAAASASAAEPGAGVFMAECAECHSVAKGKNKRGPSLFGVVGRPAATVAGYKYSGALSQTGWTWDEATLRRYLAQPSDTALTGTKMEYEGLKDARQLDALIGYLRSRR</sequence>
<dbReference type="SUPFAM" id="SSF46626">
    <property type="entry name" value="Cytochrome c"/>
    <property type="match status" value="1"/>
</dbReference>
<dbReference type="EMBL" id="RCTY01000024">
    <property type="protein sequence ID" value="ROU06987.1"/>
    <property type="molecule type" value="Genomic_DNA"/>
</dbReference>
<evidence type="ECO:0000313" key="9">
    <source>
        <dbReference type="EMBL" id="ROU06987.1"/>
    </source>
</evidence>
<evidence type="ECO:0000259" key="8">
    <source>
        <dbReference type="PROSITE" id="PS51007"/>
    </source>
</evidence>
<comment type="caution">
    <text evidence="9">The sequence shown here is derived from an EMBL/GenBank/DDBJ whole genome shotgun (WGS) entry which is preliminary data.</text>
</comment>
<gene>
    <name evidence="9" type="ORF">D9T17_10725</name>
</gene>
<dbReference type="PANTHER" id="PTHR11961">
    <property type="entry name" value="CYTOCHROME C"/>
    <property type="match status" value="1"/>
</dbReference>
<dbReference type="Gene3D" id="1.10.760.10">
    <property type="entry name" value="Cytochrome c-like domain"/>
    <property type="match status" value="1"/>
</dbReference>
<keyword evidence="5 6" id="KW-0408">Iron</keyword>
<keyword evidence="3 6" id="KW-0479">Metal-binding</keyword>
<dbReference type="InterPro" id="IPR009056">
    <property type="entry name" value="Cyt_c-like_dom"/>
</dbReference>
<accession>A0A3N2RHP3</accession>
<evidence type="ECO:0000256" key="7">
    <source>
        <dbReference type="SAM" id="SignalP"/>
    </source>
</evidence>
<dbReference type="InterPro" id="IPR002327">
    <property type="entry name" value="Cyt_c_1A/1B"/>
</dbReference>
<dbReference type="GO" id="GO:0009055">
    <property type="term" value="F:electron transfer activity"/>
    <property type="evidence" value="ECO:0007669"/>
    <property type="project" value="InterPro"/>
</dbReference>
<dbReference type="PRINTS" id="PR00604">
    <property type="entry name" value="CYTCHRMECIAB"/>
</dbReference>
<dbReference type="Pfam" id="PF00034">
    <property type="entry name" value="Cytochrom_C"/>
    <property type="match status" value="1"/>
</dbReference>
<evidence type="ECO:0000313" key="10">
    <source>
        <dbReference type="Proteomes" id="UP000275910"/>
    </source>
</evidence>